<evidence type="ECO:0000256" key="3">
    <source>
        <dbReference type="ARBA" id="ARBA00022553"/>
    </source>
</evidence>
<accession>A0A0K9GSV2</accession>
<dbReference type="AlphaFoldDB" id="A0A0K9GSV2"/>
<dbReference type="PATRIC" id="fig|1679170.3.peg.2060"/>
<keyword evidence="6" id="KW-0598">Phosphotransferase system</keyword>
<evidence type="ECO:0000256" key="6">
    <source>
        <dbReference type="ARBA" id="ARBA00022683"/>
    </source>
</evidence>
<dbReference type="InterPro" id="IPR051541">
    <property type="entry name" value="PTS_SugarTrans_NitroReg"/>
</dbReference>
<dbReference type="PANTHER" id="PTHR47738">
    <property type="entry name" value="PTS SYSTEM FRUCTOSE-LIKE EIIA COMPONENT-RELATED"/>
    <property type="match status" value="1"/>
</dbReference>
<keyword evidence="4" id="KW-0762">Sugar transport</keyword>
<keyword evidence="2" id="KW-0813">Transport</keyword>
<dbReference type="CDD" id="cd00211">
    <property type="entry name" value="PTS_IIA_fru"/>
    <property type="match status" value="1"/>
</dbReference>
<comment type="caution">
    <text evidence="8">The sequence shown here is derived from an EMBL/GenBank/DDBJ whole genome shotgun (WGS) entry which is preliminary data.</text>
</comment>
<dbReference type="PROSITE" id="PS51094">
    <property type="entry name" value="PTS_EIIA_TYPE_2"/>
    <property type="match status" value="1"/>
</dbReference>
<gene>
    <name evidence="8" type="ORF">AC625_09340</name>
</gene>
<dbReference type="Proteomes" id="UP000037146">
    <property type="component" value="Unassembled WGS sequence"/>
</dbReference>
<reference evidence="9" key="1">
    <citation type="submission" date="2015-07" db="EMBL/GenBank/DDBJ databases">
        <title>Genome sequencing project for genomic taxonomy and phylogenomics of Bacillus-like bacteria.</title>
        <authorList>
            <person name="Liu B."/>
            <person name="Wang J."/>
            <person name="Zhu Y."/>
            <person name="Liu G."/>
            <person name="Chen Q."/>
            <person name="Chen Z."/>
            <person name="Lan J."/>
            <person name="Che J."/>
            <person name="Ge C."/>
            <person name="Shi H."/>
            <person name="Pan Z."/>
            <person name="Liu X."/>
        </authorList>
    </citation>
    <scope>NUCLEOTIDE SEQUENCE [LARGE SCALE GENOMIC DNA]</scope>
    <source>
        <strain evidence="9">FJAT-27997</strain>
    </source>
</reference>
<dbReference type="InterPro" id="IPR002178">
    <property type="entry name" value="PTS_EIIA_type-2_dom"/>
</dbReference>
<proteinExistence type="predicted"/>
<dbReference type="InterPro" id="IPR004715">
    <property type="entry name" value="PTS_IIA_fruc"/>
</dbReference>
<dbReference type="OrthoDB" id="95460at2"/>
<dbReference type="Pfam" id="PF00359">
    <property type="entry name" value="PTS_EIIA_2"/>
    <property type="match status" value="1"/>
</dbReference>
<organism evidence="8 9">
    <name type="scientific">Peribacillus loiseleuriae</name>
    <dbReference type="NCBI Taxonomy" id="1679170"/>
    <lineage>
        <taxon>Bacteria</taxon>
        <taxon>Bacillati</taxon>
        <taxon>Bacillota</taxon>
        <taxon>Bacilli</taxon>
        <taxon>Bacillales</taxon>
        <taxon>Bacillaceae</taxon>
        <taxon>Peribacillus</taxon>
    </lineage>
</organism>
<keyword evidence="3" id="KW-0597">Phosphoprotein</keyword>
<dbReference type="RefSeq" id="WP_049681057.1">
    <property type="nucleotide sequence ID" value="NZ_LFZW01000001.1"/>
</dbReference>
<evidence type="ECO:0000256" key="5">
    <source>
        <dbReference type="ARBA" id="ARBA00022679"/>
    </source>
</evidence>
<comment type="subcellular location">
    <subcellularLocation>
        <location evidence="1">Cytoplasm</location>
    </subcellularLocation>
</comment>
<dbReference type="SUPFAM" id="SSF55804">
    <property type="entry name" value="Phoshotransferase/anion transport protein"/>
    <property type="match status" value="1"/>
</dbReference>
<evidence type="ECO:0000256" key="4">
    <source>
        <dbReference type="ARBA" id="ARBA00022597"/>
    </source>
</evidence>
<dbReference type="InterPro" id="IPR016152">
    <property type="entry name" value="PTrfase/Anion_transptr"/>
</dbReference>
<name>A0A0K9GSV2_9BACI</name>
<keyword evidence="5" id="KW-0808">Transferase</keyword>
<feature type="domain" description="PTS EIIA type-2" evidence="7">
    <location>
        <begin position="5"/>
        <end position="150"/>
    </location>
</feature>
<keyword evidence="9" id="KW-1185">Reference proteome</keyword>
<dbReference type="GO" id="GO:0008982">
    <property type="term" value="F:protein-N(PI)-phosphohistidine-sugar phosphotransferase activity"/>
    <property type="evidence" value="ECO:0007669"/>
    <property type="project" value="InterPro"/>
</dbReference>
<evidence type="ECO:0000313" key="9">
    <source>
        <dbReference type="Proteomes" id="UP000037146"/>
    </source>
</evidence>
<dbReference type="GO" id="GO:0009401">
    <property type="term" value="P:phosphoenolpyruvate-dependent sugar phosphotransferase system"/>
    <property type="evidence" value="ECO:0007669"/>
    <property type="project" value="UniProtKB-KW"/>
</dbReference>
<dbReference type="EMBL" id="LFZW01000001">
    <property type="protein sequence ID" value="KMY49715.1"/>
    <property type="molecule type" value="Genomic_DNA"/>
</dbReference>
<sequence length="154" mass="17279">MEVKDVLSKDRIIFNLDSDTKEKAIVELSNILMEQGFLLNKDEYIKAVLQRENHSTTGIGNNIAIPHGKSNSVTKSAIVFAKTKKDIEWESLDEKPVNLIFLLAISELDQTNGHLRLLSQIASKLMDDDIVLGLQKTQTADEVIKIFNEGDIEL</sequence>
<dbReference type="NCBIfam" id="TIGR00848">
    <property type="entry name" value="fruA"/>
    <property type="match status" value="1"/>
</dbReference>
<dbReference type="PROSITE" id="PS00372">
    <property type="entry name" value="PTS_EIIA_TYPE_2_HIS"/>
    <property type="match status" value="1"/>
</dbReference>
<evidence type="ECO:0000256" key="1">
    <source>
        <dbReference type="ARBA" id="ARBA00004496"/>
    </source>
</evidence>
<protein>
    <submittedName>
        <fullName evidence="8">PTS mannose transporter subunit IIAB</fullName>
    </submittedName>
</protein>
<dbReference type="STRING" id="1679170.AC625_09340"/>
<dbReference type="PANTHER" id="PTHR47738:SF2">
    <property type="entry name" value="PTS SYSTEM FRUCTOSE-LIKE EIIA COMPONENT"/>
    <property type="match status" value="1"/>
</dbReference>
<dbReference type="GO" id="GO:0016020">
    <property type="term" value="C:membrane"/>
    <property type="evidence" value="ECO:0007669"/>
    <property type="project" value="InterPro"/>
</dbReference>
<evidence type="ECO:0000256" key="2">
    <source>
        <dbReference type="ARBA" id="ARBA00022448"/>
    </source>
</evidence>
<evidence type="ECO:0000313" key="8">
    <source>
        <dbReference type="EMBL" id="KMY49715.1"/>
    </source>
</evidence>
<dbReference type="GO" id="GO:0005737">
    <property type="term" value="C:cytoplasm"/>
    <property type="evidence" value="ECO:0007669"/>
    <property type="project" value="UniProtKB-SubCell"/>
</dbReference>
<evidence type="ECO:0000259" key="7">
    <source>
        <dbReference type="PROSITE" id="PS51094"/>
    </source>
</evidence>
<dbReference type="FunFam" id="3.40.930.10:FF:000009">
    <property type="entry name" value="PTS system, fructose specific IIABC component"/>
    <property type="match status" value="1"/>
</dbReference>
<dbReference type="Gene3D" id="3.40.930.10">
    <property type="entry name" value="Mannitol-specific EII, Chain A"/>
    <property type="match status" value="1"/>
</dbReference>